<dbReference type="InterPro" id="IPR056924">
    <property type="entry name" value="SH3_Tf2-1"/>
</dbReference>
<reference evidence="2" key="3">
    <citation type="submission" date="2025-09" db="UniProtKB">
        <authorList>
            <consortium name="Ensembl"/>
        </authorList>
    </citation>
    <scope>IDENTIFICATION</scope>
</reference>
<organism evidence="2 3">
    <name type="scientific">Oncorhynchus mykiss</name>
    <name type="common">Rainbow trout</name>
    <name type="synonym">Salmo gairdneri</name>
    <dbReference type="NCBI Taxonomy" id="8022"/>
    <lineage>
        <taxon>Eukaryota</taxon>
        <taxon>Metazoa</taxon>
        <taxon>Chordata</taxon>
        <taxon>Craniata</taxon>
        <taxon>Vertebrata</taxon>
        <taxon>Euteleostomi</taxon>
        <taxon>Actinopterygii</taxon>
        <taxon>Neopterygii</taxon>
        <taxon>Teleostei</taxon>
        <taxon>Protacanthopterygii</taxon>
        <taxon>Salmoniformes</taxon>
        <taxon>Salmonidae</taxon>
        <taxon>Salmoninae</taxon>
        <taxon>Oncorhynchus</taxon>
    </lineage>
</organism>
<accession>A0A8C7VPF1</accession>
<dbReference type="Pfam" id="PF24626">
    <property type="entry name" value="SH3_Tf2-1"/>
    <property type="match status" value="1"/>
</dbReference>
<dbReference type="GO" id="GO:0015074">
    <property type="term" value="P:DNA integration"/>
    <property type="evidence" value="ECO:0007669"/>
    <property type="project" value="InterPro"/>
</dbReference>
<dbReference type="PROSITE" id="PS50994">
    <property type="entry name" value="INTEGRASE"/>
    <property type="match status" value="1"/>
</dbReference>
<dbReference type="GeneTree" id="ENSGT00940000163772"/>
<evidence type="ECO:0000313" key="3">
    <source>
        <dbReference type="Proteomes" id="UP000694395"/>
    </source>
</evidence>
<evidence type="ECO:0000259" key="1">
    <source>
        <dbReference type="PROSITE" id="PS50994"/>
    </source>
</evidence>
<dbReference type="SUPFAM" id="SSF53098">
    <property type="entry name" value="Ribonuclease H-like"/>
    <property type="match status" value="1"/>
</dbReference>
<dbReference type="PANTHER" id="PTHR37984:SF5">
    <property type="entry name" value="PROTEIN NYNRIN-LIKE"/>
    <property type="match status" value="1"/>
</dbReference>
<dbReference type="AlphaFoldDB" id="A0A8C7VPF1"/>
<dbReference type="Gene3D" id="3.30.420.10">
    <property type="entry name" value="Ribonuclease H-like superfamily/Ribonuclease H"/>
    <property type="match status" value="1"/>
</dbReference>
<dbReference type="InterPro" id="IPR001584">
    <property type="entry name" value="Integrase_cat-core"/>
</dbReference>
<dbReference type="Proteomes" id="UP000694395">
    <property type="component" value="Chromosome 9"/>
</dbReference>
<protein>
    <recommendedName>
        <fullName evidence="1">Integrase catalytic domain-containing protein</fullName>
    </recommendedName>
</protein>
<name>A0A8C7VPF1_ONCMY</name>
<proteinExistence type="predicted"/>
<dbReference type="Pfam" id="PF00665">
    <property type="entry name" value="rve"/>
    <property type="match status" value="1"/>
</dbReference>
<feature type="domain" description="Integrase catalytic" evidence="1">
    <location>
        <begin position="34"/>
        <end position="202"/>
    </location>
</feature>
<dbReference type="InterPro" id="IPR012337">
    <property type="entry name" value="RNaseH-like_sf"/>
</dbReference>
<dbReference type="InterPro" id="IPR036397">
    <property type="entry name" value="RNaseH_sf"/>
</dbReference>
<evidence type="ECO:0000313" key="2">
    <source>
        <dbReference type="Ensembl" id="ENSOMYP00000040731.2"/>
    </source>
</evidence>
<sequence>MVPDVSAFTTTCTVCAQNKTPTQAPSGLLQPLPVPHRPWSHISLDFITGLPSSDGNTVILKVVDRFSKAAHFLPLAKLPSAKETAQLMVQHVFRIHGLPVDMVSDRVPQFSSQLWKAFCNLIGLSASLSSRFHPQINGQSERANQDLETTLRCLVSTNPTTWSRQLFWVEYAQDSLPSSATGLTQWSTQKGNQPPLFPEQEQEVSVPSAQMFVHRCQCTWRRAMAAILKTNSRYRRQADHRQTPAPRYRIGQRVWLSTRDLPLRVECHKQSPCFIGPFPISRVLSSTAVRLVLPRTLCIHPTFHMSKIKPVSHCSLSSVPRPTPLPVSLMAIRPTQ</sequence>
<reference evidence="2" key="1">
    <citation type="submission" date="2020-07" db="EMBL/GenBank/DDBJ databases">
        <title>A long reads based de novo assembly of the rainbow trout Arlee double haploid line genome.</title>
        <authorList>
            <person name="Gao G."/>
            <person name="Palti Y."/>
        </authorList>
    </citation>
    <scope>NUCLEOTIDE SEQUENCE [LARGE SCALE GENOMIC DNA]</scope>
</reference>
<dbReference type="Ensembl" id="ENSOMYT00000044464.2">
    <property type="protein sequence ID" value="ENSOMYP00000040731.2"/>
    <property type="gene ID" value="ENSOMYG00000018867.2"/>
</dbReference>
<keyword evidence="3" id="KW-1185">Reference proteome</keyword>
<dbReference type="GO" id="GO:0003676">
    <property type="term" value="F:nucleic acid binding"/>
    <property type="evidence" value="ECO:0007669"/>
    <property type="project" value="InterPro"/>
</dbReference>
<dbReference type="InterPro" id="IPR050951">
    <property type="entry name" value="Retrovirus_Pol_polyprotein"/>
</dbReference>
<reference evidence="2" key="2">
    <citation type="submission" date="2025-08" db="UniProtKB">
        <authorList>
            <consortium name="Ensembl"/>
        </authorList>
    </citation>
    <scope>IDENTIFICATION</scope>
</reference>
<dbReference type="PANTHER" id="PTHR37984">
    <property type="entry name" value="PROTEIN CBG26694"/>
    <property type="match status" value="1"/>
</dbReference>